<evidence type="ECO:0000313" key="3">
    <source>
        <dbReference type="Proteomes" id="UP000568380"/>
    </source>
</evidence>
<organism evidence="2 3">
    <name type="scientific">Nonomuraea endophytica</name>
    <dbReference type="NCBI Taxonomy" id="714136"/>
    <lineage>
        <taxon>Bacteria</taxon>
        <taxon>Bacillati</taxon>
        <taxon>Actinomycetota</taxon>
        <taxon>Actinomycetes</taxon>
        <taxon>Streptosporangiales</taxon>
        <taxon>Streptosporangiaceae</taxon>
        <taxon>Nonomuraea</taxon>
    </lineage>
</organism>
<dbReference type="EMBL" id="JACHIN010000002">
    <property type="protein sequence ID" value="MBB5076352.1"/>
    <property type="molecule type" value="Genomic_DNA"/>
</dbReference>
<keyword evidence="1" id="KW-1133">Transmembrane helix</keyword>
<evidence type="ECO:0000256" key="1">
    <source>
        <dbReference type="SAM" id="Phobius"/>
    </source>
</evidence>
<feature type="transmembrane region" description="Helical" evidence="1">
    <location>
        <begin position="98"/>
        <end position="115"/>
    </location>
</feature>
<accession>A0A7W7ZYV0</accession>
<evidence type="ECO:0000313" key="2">
    <source>
        <dbReference type="EMBL" id="MBB5076352.1"/>
    </source>
</evidence>
<keyword evidence="1" id="KW-0472">Membrane</keyword>
<protein>
    <submittedName>
        <fullName evidence="2">Uncharacterized membrane protein YoaT (DUF817 family)</fullName>
    </submittedName>
</protein>
<dbReference type="AlphaFoldDB" id="A0A7W7ZYV0"/>
<proteinExistence type="predicted"/>
<dbReference type="InterPro" id="IPR008535">
    <property type="entry name" value="DUF817"/>
</dbReference>
<feature type="transmembrane region" description="Helical" evidence="1">
    <location>
        <begin position="60"/>
        <end position="78"/>
    </location>
</feature>
<feature type="transmembrane region" description="Helical" evidence="1">
    <location>
        <begin position="29"/>
        <end position="48"/>
    </location>
</feature>
<reference evidence="2 3" key="1">
    <citation type="submission" date="2020-08" db="EMBL/GenBank/DDBJ databases">
        <title>Genomic Encyclopedia of Type Strains, Phase IV (KMG-IV): sequencing the most valuable type-strain genomes for metagenomic binning, comparative biology and taxonomic classification.</title>
        <authorList>
            <person name="Goeker M."/>
        </authorList>
    </citation>
    <scope>NUCLEOTIDE SEQUENCE [LARGE SCALE GENOMIC DNA]</scope>
    <source>
        <strain evidence="2 3">DSM 45385</strain>
    </source>
</reference>
<keyword evidence="3" id="KW-1185">Reference proteome</keyword>
<gene>
    <name evidence="2" type="ORF">HNR40_001816</name>
</gene>
<sequence length="158" mass="18222">MELSRGRLHEVRAIYANFITQHWWIDLRIPLALALAVATWGTVVHFTVGEHRYQMPLAQSLVLIGFFLWVAENIATYLGAWQYPYQRGTWQLVHPAKFGAWALLVSVTFVMVACWQGRQGRLHLRPPFPGRTRGWALPLRRLDGACDQPRQPDRSLYG</sequence>
<dbReference type="Pfam" id="PF05675">
    <property type="entry name" value="DUF817"/>
    <property type="match status" value="1"/>
</dbReference>
<dbReference type="Proteomes" id="UP000568380">
    <property type="component" value="Unassembled WGS sequence"/>
</dbReference>
<comment type="caution">
    <text evidence="2">The sequence shown here is derived from an EMBL/GenBank/DDBJ whole genome shotgun (WGS) entry which is preliminary data.</text>
</comment>
<name>A0A7W7ZYV0_9ACTN</name>
<keyword evidence="1" id="KW-0812">Transmembrane</keyword>